<dbReference type="CDD" id="cd06225">
    <property type="entry name" value="HAMP"/>
    <property type="match status" value="1"/>
</dbReference>
<dbReference type="EMBL" id="VWSE01000008">
    <property type="protein sequence ID" value="KAB0286990.1"/>
    <property type="molecule type" value="Genomic_DNA"/>
</dbReference>
<dbReference type="InterPro" id="IPR003660">
    <property type="entry name" value="HAMP_dom"/>
</dbReference>
<evidence type="ECO:0000256" key="4">
    <source>
        <dbReference type="ARBA" id="ARBA00023136"/>
    </source>
</evidence>
<keyword evidence="4 9" id="KW-0472">Membrane</keyword>
<keyword evidence="5 7" id="KW-0807">Transducer</keyword>
<dbReference type="Gene3D" id="6.10.340.10">
    <property type="match status" value="1"/>
</dbReference>
<dbReference type="PROSITE" id="PS50111">
    <property type="entry name" value="CHEMOTAXIS_TRANSDUC_2"/>
    <property type="match status" value="1"/>
</dbReference>
<dbReference type="Pfam" id="PF00015">
    <property type="entry name" value="MCPsignal"/>
    <property type="match status" value="1"/>
</dbReference>
<dbReference type="InterPro" id="IPR004089">
    <property type="entry name" value="MCPsignal_dom"/>
</dbReference>
<comment type="subcellular location">
    <subcellularLocation>
        <location evidence="1">Membrane</location>
        <topology evidence="1">Multi-pass membrane protein</topology>
    </subcellularLocation>
</comment>
<evidence type="ECO:0000259" key="11">
    <source>
        <dbReference type="PROSITE" id="PS50885"/>
    </source>
</evidence>
<keyword evidence="3 9" id="KW-1133">Transmembrane helix</keyword>
<evidence type="ECO:0000256" key="6">
    <source>
        <dbReference type="ARBA" id="ARBA00029447"/>
    </source>
</evidence>
<dbReference type="RefSeq" id="WP_150872441.1">
    <property type="nucleotide sequence ID" value="NZ_VWSE01000008.1"/>
</dbReference>
<dbReference type="PROSITE" id="PS50885">
    <property type="entry name" value="HAMP"/>
    <property type="match status" value="1"/>
</dbReference>
<organism evidence="12 13">
    <name type="scientific">Vibrio fortis</name>
    <dbReference type="NCBI Taxonomy" id="212667"/>
    <lineage>
        <taxon>Bacteria</taxon>
        <taxon>Pseudomonadati</taxon>
        <taxon>Pseudomonadota</taxon>
        <taxon>Gammaproteobacteria</taxon>
        <taxon>Vibrionales</taxon>
        <taxon>Vibrionaceae</taxon>
        <taxon>Vibrio</taxon>
    </lineage>
</organism>
<evidence type="ECO:0000256" key="8">
    <source>
        <dbReference type="SAM" id="Coils"/>
    </source>
</evidence>
<proteinExistence type="inferred from homology"/>
<evidence type="ECO:0000313" key="12">
    <source>
        <dbReference type="EMBL" id="KAB0286990.1"/>
    </source>
</evidence>
<reference evidence="12 13" key="1">
    <citation type="submission" date="2019-09" db="EMBL/GenBank/DDBJ databases">
        <title>Whole genome sequence of Vibrio fortis.</title>
        <authorList>
            <person name="Das S.K."/>
        </authorList>
    </citation>
    <scope>NUCLEOTIDE SEQUENCE [LARGE SCALE GENOMIC DNA]</scope>
    <source>
        <strain evidence="12 13">AN60</strain>
    </source>
</reference>
<comment type="caution">
    <text evidence="12">The sequence shown here is derived from an EMBL/GenBank/DDBJ whole genome shotgun (WGS) entry which is preliminary data.</text>
</comment>
<dbReference type="GO" id="GO:0016020">
    <property type="term" value="C:membrane"/>
    <property type="evidence" value="ECO:0007669"/>
    <property type="project" value="UniProtKB-SubCell"/>
</dbReference>
<evidence type="ECO:0000256" key="3">
    <source>
        <dbReference type="ARBA" id="ARBA00022989"/>
    </source>
</evidence>
<evidence type="ECO:0000256" key="1">
    <source>
        <dbReference type="ARBA" id="ARBA00004141"/>
    </source>
</evidence>
<dbReference type="AlphaFoldDB" id="A0A5N3QYD2"/>
<comment type="similarity">
    <text evidence="6">Belongs to the methyl-accepting chemotaxis (MCP) protein family.</text>
</comment>
<dbReference type="SMART" id="SM00304">
    <property type="entry name" value="HAMP"/>
    <property type="match status" value="1"/>
</dbReference>
<feature type="domain" description="HAMP" evidence="11">
    <location>
        <begin position="298"/>
        <end position="352"/>
    </location>
</feature>
<evidence type="ECO:0000256" key="7">
    <source>
        <dbReference type="PROSITE-ProRule" id="PRU00284"/>
    </source>
</evidence>
<dbReference type="Gene3D" id="1.10.287.950">
    <property type="entry name" value="Methyl-accepting chemotaxis protein"/>
    <property type="match status" value="1"/>
</dbReference>
<dbReference type="PANTHER" id="PTHR32089:SF119">
    <property type="entry name" value="METHYL-ACCEPTING CHEMOTAXIS PROTEIN CTPL"/>
    <property type="match status" value="1"/>
</dbReference>
<accession>A0A5N3QYD2</accession>
<evidence type="ECO:0000313" key="13">
    <source>
        <dbReference type="Proteomes" id="UP000326789"/>
    </source>
</evidence>
<name>A0A5N3QYD2_9VIBR</name>
<evidence type="ECO:0000259" key="10">
    <source>
        <dbReference type="PROSITE" id="PS50111"/>
    </source>
</evidence>
<gene>
    <name evidence="12" type="ORF">F2P58_20365</name>
</gene>
<feature type="coiled-coil region" evidence="8">
    <location>
        <begin position="435"/>
        <end position="462"/>
    </location>
</feature>
<feature type="transmembrane region" description="Helical" evidence="9">
    <location>
        <begin position="278"/>
        <end position="301"/>
    </location>
</feature>
<protein>
    <submittedName>
        <fullName evidence="12">Methyl-accepting chemotaxis protein</fullName>
    </submittedName>
</protein>
<evidence type="ECO:0000256" key="2">
    <source>
        <dbReference type="ARBA" id="ARBA00022692"/>
    </source>
</evidence>
<dbReference type="Proteomes" id="UP000326789">
    <property type="component" value="Unassembled WGS sequence"/>
</dbReference>
<dbReference type="SUPFAM" id="SSF58104">
    <property type="entry name" value="Methyl-accepting chemotaxis protein (MCP) signaling domain"/>
    <property type="match status" value="1"/>
</dbReference>
<dbReference type="PANTHER" id="PTHR32089">
    <property type="entry name" value="METHYL-ACCEPTING CHEMOTAXIS PROTEIN MCPB"/>
    <property type="match status" value="1"/>
</dbReference>
<feature type="transmembrane region" description="Helical" evidence="9">
    <location>
        <begin position="20"/>
        <end position="37"/>
    </location>
</feature>
<dbReference type="Pfam" id="PF00672">
    <property type="entry name" value="HAMP"/>
    <property type="match status" value="1"/>
</dbReference>
<keyword evidence="2 9" id="KW-0812">Transmembrane</keyword>
<dbReference type="GO" id="GO:0007165">
    <property type="term" value="P:signal transduction"/>
    <property type="evidence" value="ECO:0007669"/>
    <property type="project" value="UniProtKB-KW"/>
</dbReference>
<dbReference type="SMART" id="SM00283">
    <property type="entry name" value="MA"/>
    <property type="match status" value="1"/>
</dbReference>
<dbReference type="FunFam" id="1.10.287.950:FF:000001">
    <property type="entry name" value="Methyl-accepting chemotaxis sensory transducer"/>
    <property type="match status" value="1"/>
</dbReference>
<keyword evidence="8" id="KW-0175">Coiled coil</keyword>
<evidence type="ECO:0000256" key="9">
    <source>
        <dbReference type="SAM" id="Phobius"/>
    </source>
</evidence>
<evidence type="ECO:0000256" key="5">
    <source>
        <dbReference type="ARBA" id="ARBA00023224"/>
    </source>
</evidence>
<feature type="domain" description="Methyl-accepting transducer" evidence="10">
    <location>
        <begin position="357"/>
        <end position="593"/>
    </location>
</feature>
<dbReference type="GO" id="GO:0006935">
    <property type="term" value="P:chemotaxis"/>
    <property type="evidence" value="ECO:0007669"/>
    <property type="project" value="UniProtKB-ARBA"/>
</dbReference>
<sequence length="629" mass="69495">MDRSTEKQRSSLSLSIRSKFILINITLFVSVFVYAVYEQMSLDRLESLERAANENLRSSVDLLMLRRHEKDFLARKEQKYAERFDTTAVTLDQRLLDLNQTLISHELNLSDNTSKISQAIESYEYQFRQIVQQVNAIENPNPSVGLIAVLDKRRNELKHAVEKEANLTLELALLELVEKDFHYLAHTNDQTSLAFDGALDVFTPYAQNTDTTKQAYLNYRDAVEKLLVANTRLGLTEDLGLKGELRRTVHQAEQAINGVQLEINTAISQASSDTKNTLHLFGFAIVILLSALLALIGKSVLTRIKAINQMMESIANGDGDLTVRMNAKGTDELAQLSHSFDAFISKLHANIKDLSGVMTVLTDSSCSSEQAAQKSMSNAEKQKQQSESVATAVNELVMTSNEVAANIENAALSAEKIKGNAHHALQETHATDDSIQVLVTNIEESQTLIDHLEEQSREINQVVTTIQGIAEQTNLLALNAAIEAARAGEHGRGFAVVASEVRELSLMTNNSTHQIETTIQGLTSGIEKTVAKMSESLDQTEHVKRQTKGVVNAIEGIHLQVGEMFDLNSQIATASEEQSVVSAEIDRNITDIAHLSVDTYEVVSGSVRCSEQVSNVSVKLDKIVAQFKY</sequence>